<dbReference type="GO" id="GO:0019905">
    <property type="term" value="F:syntaxin binding"/>
    <property type="evidence" value="ECO:0007669"/>
    <property type="project" value="TreeGrafter"/>
</dbReference>
<dbReference type="Ensembl" id="ENSOSUT00000015767.1">
    <property type="protein sequence ID" value="ENSOSUP00000015252.1"/>
    <property type="gene ID" value="ENSOSUG00000010877.1"/>
</dbReference>
<dbReference type="GO" id="GO:0042147">
    <property type="term" value="P:retrograde transport, endosome to Golgi"/>
    <property type="evidence" value="ECO:0007669"/>
    <property type="project" value="TreeGrafter"/>
</dbReference>
<proteinExistence type="predicted"/>
<dbReference type="GO" id="GO:0005829">
    <property type="term" value="C:cytosol"/>
    <property type="evidence" value="ECO:0007669"/>
    <property type="project" value="GOC"/>
</dbReference>
<dbReference type="Pfam" id="PF20655">
    <property type="entry name" value="Vps52_C"/>
    <property type="match status" value="1"/>
</dbReference>
<evidence type="ECO:0000259" key="1">
    <source>
        <dbReference type="Pfam" id="PF20655"/>
    </source>
</evidence>
<dbReference type="GO" id="GO:0000938">
    <property type="term" value="C:GARP complex"/>
    <property type="evidence" value="ECO:0007669"/>
    <property type="project" value="TreeGrafter"/>
</dbReference>
<dbReference type="PANTHER" id="PTHR14190">
    <property type="entry name" value="SUPPRESSOR OF ACTIN MUTATIONS 2/VACUOLAR PROTEIN SORTING 52"/>
    <property type="match status" value="1"/>
</dbReference>
<dbReference type="Proteomes" id="UP000694552">
    <property type="component" value="Unplaced"/>
</dbReference>
<reference evidence="2" key="2">
    <citation type="submission" date="2025-09" db="UniProtKB">
        <authorList>
            <consortium name="Ensembl"/>
        </authorList>
    </citation>
    <scope>IDENTIFICATION</scope>
</reference>
<dbReference type="AlphaFoldDB" id="A0A8C8B3Y9"/>
<dbReference type="InterPro" id="IPR048361">
    <property type="entry name" value="Vps52_C"/>
</dbReference>
<feature type="domain" description="Vps52 C-terminal" evidence="1">
    <location>
        <begin position="71"/>
        <end position="336"/>
    </location>
</feature>
<dbReference type="InterPro" id="IPR007258">
    <property type="entry name" value="Vps52"/>
</dbReference>
<reference evidence="2" key="1">
    <citation type="submission" date="2025-08" db="UniProtKB">
        <authorList>
            <consortium name="Ensembl"/>
        </authorList>
    </citation>
    <scope>IDENTIFICATION</scope>
</reference>
<dbReference type="GO" id="GO:0007041">
    <property type="term" value="P:lysosomal transport"/>
    <property type="evidence" value="ECO:0007669"/>
    <property type="project" value="TreeGrafter"/>
</dbReference>
<accession>A0A8C8B3Y9</accession>
<sequence length="422" mass="48159">VASPVQSTGGLSPPCPHWPHWCWYKPRCCWLSWPPPGTLIHLKQPQHPPQLYLPPPHRSFGSRPSLDSLQKSRFFSKPSLKNRNTVFTLGNRGSVIGAAELEGPIIVPHAAQKSDVRYPFESLFRSQHYALLDNSCREYLFLCDFFMVTGPSAQDLFNAVMGKTLTMFLKHMEAYAGDCYDSIAVFLCIHIVLRFKTIMAKRNIPAVDKYWDTLLEILWPRFEFILELNIQSIQSTDPQKLGFLDTRPHYFSSAIVSINQTFPNEKTHALLGQLQVEVENFVLRVAAEFSSRKEQLIFLINNYDMMLGVLMERAVEESKEVEGFQQLLSARTQEFIEEILSPPFGGMIAFVKEAEALLEKGQLERLRGEEARVTQLARGFSSTWKASVESLSQDVMRSFSNFKNGTSIIQGALTQLIQYYHR</sequence>
<dbReference type="GO" id="GO:0032456">
    <property type="term" value="P:endocytic recycling"/>
    <property type="evidence" value="ECO:0007669"/>
    <property type="project" value="TreeGrafter"/>
</dbReference>
<name>A0A8C8B3Y9_9STRI</name>
<evidence type="ECO:0000313" key="3">
    <source>
        <dbReference type="Proteomes" id="UP000694552"/>
    </source>
</evidence>
<dbReference type="GO" id="GO:0006896">
    <property type="term" value="P:Golgi to vacuole transport"/>
    <property type="evidence" value="ECO:0007669"/>
    <property type="project" value="TreeGrafter"/>
</dbReference>
<dbReference type="PANTHER" id="PTHR14190:SF7">
    <property type="entry name" value="VACUOLAR PROTEIN SORTING-ASSOCIATED PROTEIN 52 HOMOLOG"/>
    <property type="match status" value="1"/>
</dbReference>
<protein>
    <submittedName>
        <fullName evidence="2">VPS52 subunit of GARP complex</fullName>
    </submittedName>
</protein>
<keyword evidence="3" id="KW-1185">Reference proteome</keyword>
<organism evidence="2 3">
    <name type="scientific">Otus sunia</name>
    <name type="common">Oriental scops-owl</name>
    <dbReference type="NCBI Taxonomy" id="257818"/>
    <lineage>
        <taxon>Eukaryota</taxon>
        <taxon>Metazoa</taxon>
        <taxon>Chordata</taxon>
        <taxon>Craniata</taxon>
        <taxon>Vertebrata</taxon>
        <taxon>Euteleostomi</taxon>
        <taxon>Archelosauria</taxon>
        <taxon>Archosauria</taxon>
        <taxon>Dinosauria</taxon>
        <taxon>Saurischia</taxon>
        <taxon>Theropoda</taxon>
        <taxon>Coelurosauria</taxon>
        <taxon>Aves</taxon>
        <taxon>Neognathae</taxon>
        <taxon>Neoaves</taxon>
        <taxon>Telluraves</taxon>
        <taxon>Strigiformes</taxon>
        <taxon>Strigidae</taxon>
        <taxon>Otus</taxon>
    </lineage>
</organism>
<evidence type="ECO:0000313" key="2">
    <source>
        <dbReference type="Ensembl" id="ENSOSUP00000015252.1"/>
    </source>
</evidence>